<dbReference type="Proteomes" id="UP000281343">
    <property type="component" value="Unassembled WGS sequence"/>
</dbReference>
<evidence type="ECO:0000313" key="6">
    <source>
        <dbReference type="Proteomes" id="UP000281343"/>
    </source>
</evidence>
<dbReference type="GO" id="GO:0043190">
    <property type="term" value="C:ATP-binding cassette (ABC) transporter complex"/>
    <property type="evidence" value="ECO:0007669"/>
    <property type="project" value="InterPro"/>
</dbReference>
<dbReference type="InterPro" id="IPR000914">
    <property type="entry name" value="SBP_5_dom"/>
</dbReference>
<dbReference type="InterPro" id="IPR030678">
    <property type="entry name" value="Peptide/Ni-bd"/>
</dbReference>
<dbReference type="PANTHER" id="PTHR30290">
    <property type="entry name" value="PERIPLASMIC BINDING COMPONENT OF ABC TRANSPORTER"/>
    <property type="match status" value="1"/>
</dbReference>
<proteinExistence type="inferred from homology"/>
<evidence type="ECO:0000256" key="2">
    <source>
        <dbReference type="ARBA" id="ARBA00005695"/>
    </source>
</evidence>
<dbReference type="EMBL" id="RCNT01000011">
    <property type="protein sequence ID" value="RMA40816.1"/>
    <property type="molecule type" value="Genomic_DNA"/>
</dbReference>
<comment type="similarity">
    <text evidence="2">Belongs to the bacterial solute-binding protein 5 family.</text>
</comment>
<accession>A0A3L9Y3Y0</accession>
<dbReference type="GO" id="GO:1904680">
    <property type="term" value="F:peptide transmembrane transporter activity"/>
    <property type="evidence" value="ECO:0007669"/>
    <property type="project" value="TreeGrafter"/>
</dbReference>
<keyword evidence="3" id="KW-0732">Signal</keyword>
<evidence type="ECO:0000259" key="4">
    <source>
        <dbReference type="Pfam" id="PF00496"/>
    </source>
</evidence>
<dbReference type="CDD" id="cd08497">
    <property type="entry name" value="MbnE-like"/>
    <property type="match status" value="1"/>
</dbReference>
<reference evidence="5 6" key="1">
    <citation type="submission" date="2018-10" db="EMBL/GenBank/DDBJ databases">
        <authorList>
            <person name="Jung H.S."/>
            <person name="Jeon C.O."/>
        </authorList>
    </citation>
    <scope>NUCLEOTIDE SEQUENCE [LARGE SCALE GENOMIC DNA]</scope>
    <source>
        <strain evidence="5 6">MA-7-27</strain>
    </source>
</reference>
<dbReference type="OrthoDB" id="9803988at2"/>
<gene>
    <name evidence="5" type="ORF">D9R08_17935</name>
</gene>
<evidence type="ECO:0000313" key="5">
    <source>
        <dbReference type="EMBL" id="RMA40816.1"/>
    </source>
</evidence>
<dbReference type="InterPro" id="IPR039424">
    <property type="entry name" value="SBP_5"/>
</dbReference>
<evidence type="ECO:0000256" key="3">
    <source>
        <dbReference type="ARBA" id="ARBA00022729"/>
    </source>
</evidence>
<comment type="subcellular location">
    <subcellularLocation>
        <location evidence="1">Periplasm</location>
    </subcellularLocation>
</comment>
<dbReference type="RefSeq" id="WP_121899503.1">
    <property type="nucleotide sequence ID" value="NZ_RCNT01000011.1"/>
</dbReference>
<dbReference type="PANTHER" id="PTHR30290:SF64">
    <property type="entry name" value="ABC TRANSPORTER PERIPLASMIC BINDING PROTEIN"/>
    <property type="match status" value="1"/>
</dbReference>
<dbReference type="Gene3D" id="3.40.190.10">
    <property type="entry name" value="Periplasmic binding protein-like II"/>
    <property type="match status" value="1"/>
</dbReference>
<dbReference type="GO" id="GO:0030288">
    <property type="term" value="C:outer membrane-bounded periplasmic space"/>
    <property type="evidence" value="ECO:0007669"/>
    <property type="project" value="TreeGrafter"/>
</dbReference>
<sequence length="635" mass="71427">MRDHRSRVQTVPGPDRSYLTGWLLLPAILLLLWAGGARAQDDLIVTHGVSTFGELRYGPDFEHLDYVNPDAPKGGEMSFSWSSAGGSFDSLHPFTREGRPAVLSSIFFESMLEGTADEIGSAYCLLCESIAYPEDVSYVIFTIREEARFSDGTPVTADDALFSYEIMRDEGLPSFRAAIGRTLAGAEVLDERRIRFDFNPEAPIRGRIVSAGGLTIMSRASHEASGYAFSDARLEPLTGSSPYVLQEVEPGQRTIFARNPDYWGNDLPINRGRHNFDRIRIEYYGDAVAAFEGFTAGNYLFRQESSSTNWATSYDFPALERGHVVTAELPDGTITSGQSFIMNLRQEKFQDVRVREAIALMFNFEWTNQTLFYGLYEWNDSFWHNTDLAAEGLPSEAELALLEPLRDLLRPEVFTEEVFSLPASDPNRTLDRRKARRAAALLEEAGWAVGDDGLARNTAGRTLDVEFLNSSPLFDRVINPYVENLRAIGINARLTRVDSAQMTQRERDYDFDIITGHIPMGYEPGNGLRQYFGSESANDSVFNAAGLAHPAVDALIEHVVNSETQEELYVAVAALDRVLRWERFRVPQWFNDAHWVAYYDIYRYPEPLPPYALGFLDFWWVDAEAEAALREAGAF</sequence>
<dbReference type="AlphaFoldDB" id="A0A3L9Y3Y0"/>
<dbReference type="GO" id="GO:0042884">
    <property type="term" value="P:microcin transport"/>
    <property type="evidence" value="ECO:0007669"/>
    <property type="project" value="TreeGrafter"/>
</dbReference>
<dbReference type="SUPFAM" id="SSF53850">
    <property type="entry name" value="Periplasmic binding protein-like II"/>
    <property type="match status" value="1"/>
</dbReference>
<dbReference type="Pfam" id="PF00496">
    <property type="entry name" value="SBP_bac_5"/>
    <property type="match status" value="1"/>
</dbReference>
<dbReference type="Gene3D" id="3.10.105.10">
    <property type="entry name" value="Dipeptide-binding Protein, Domain 3"/>
    <property type="match status" value="1"/>
</dbReference>
<name>A0A3L9Y3Y0_9RHOB</name>
<protein>
    <submittedName>
        <fullName evidence="5">ABC transporter substrate-binding protein</fullName>
    </submittedName>
</protein>
<feature type="domain" description="Solute-binding protein family 5" evidence="4">
    <location>
        <begin position="126"/>
        <end position="536"/>
    </location>
</feature>
<comment type="caution">
    <text evidence="5">The sequence shown here is derived from an EMBL/GenBank/DDBJ whole genome shotgun (WGS) entry which is preliminary data.</text>
</comment>
<dbReference type="GO" id="GO:0015833">
    <property type="term" value="P:peptide transport"/>
    <property type="evidence" value="ECO:0007669"/>
    <property type="project" value="TreeGrafter"/>
</dbReference>
<organism evidence="5 6">
    <name type="scientific">Rhodophyticola porphyridii</name>
    <dbReference type="NCBI Taxonomy" id="1852017"/>
    <lineage>
        <taxon>Bacteria</taxon>
        <taxon>Pseudomonadati</taxon>
        <taxon>Pseudomonadota</taxon>
        <taxon>Alphaproteobacteria</taxon>
        <taxon>Rhodobacterales</taxon>
        <taxon>Roseobacteraceae</taxon>
        <taxon>Rhodophyticola</taxon>
    </lineage>
</organism>
<dbReference type="PIRSF" id="PIRSF002741">
    <property type="entry name" value="MppA"/>
    <property type="match status" value="1"/>
</dbReference>
<evidence type="ECO:0000256" key="1">
    <source>
        <dbReference type="ARBA" id="ARBA00004418"/>
    </source>
</evidence>
<keyword evidence="6" id="KW-1185">Reference proteome</keyword>